<dbReference type="InterPro" id="IPR036890">
    <property type="entry name" value="HATPase_C_sf"/>
</dbReference>
<gene>
    <name evidence="5" type="ORF">JP09_000435</name>
</gene>
<evidence type="ECO:0000256" key="3">
    <source>
        <dbReference type="ARBA" id="ARBA00023012"/>
    </source>
</evidence>
<dbReference type="GO" id="GO:0016020">
    <property type="term" value="C:membrane"/>
    <property type="evidence" value="ECO:0007669"/>
    <property type="project" value="InterPro"/>
</dbReference>
<dbReference type="Proteomes" id="UP000235653">
    <property type="component" value="Unassembled WGS sequence"/>
</dbReference>
<evidence type="ECO:0000256" key="1">
    <source>
        <dbReference type="ARBA" id="ARBA00022679"/>
    </source>
</evidence>
<comment type="caution">
    <text evidence="5">The sequence shown here is derived from an EMBL/GenBank/DDBJ whole genome shotgun (WGS) entry which is preliminary data.</text>
</comment>
<dbReference type="InterPro" id="IPR011712">
    <property type="entry name" value="Sig_transdc_His_kin_sub3_dim/P"/>
</dbReference>
<keyword evidence="1" id="KW-0808">Transferase</keyword>
<proteinExistence type="predicted"/>
<dbReference type="AlphaFoldDB" id="A0A2P5PA73"/>
<dbReference type="GO" id="GO:0046983">
    <property type="term" value="F:protein dimerization activity"/>
    <property type="evidence" value="ECO:0007669"/>
    <property type="project" value="InterPro"/>
</dbReference>
<dbReference type="RefSeq" id="WP_102331415.1">
    <property type="nucleotide sequence ID" value="NZ_CP058566.2"/>
</dbReference>
<feature type="domain" description="Signal transduction histidine kinase subgroup 3 dimerisation and phosphoacceptor" evidence="4">
    <location>
        <begin position="23"/>
        <end position="87"/>
    </location>
</feature>
<reference evidence="5 6" key="1">
    <citation type="journal article" date="2017" name="ISME J.">
        <title>Grape pomace compost harbors organohalide-respiring Dehalogenimonas species with novel reductive dehalogenase genes.</title>
        <authorList>
            <person name="Yang Y."/>
            <person name="Higgins S.A."/>
            <person name="Yan J."/>
            <person name="Simsir B."/>
            <person name="Chourey K."/>
            <person name="Iyer R."/>
            <person name="Hettich R.L."/>
            <person name="Baldwin B."/>
            <person name="Ogles D.M."/>
            <person name="Loffler F.E."/>
        </authorList>
    </citation>
    <scope>NUCLEOTIDE SEQUENCE [LARGE SCALE GENOMIC DNA]</scope>
    <source>
        <strain evidence="5 6">GP</strain>
    </source>
</reference>
<name>A0A2P5PA73_9CHLR</name>
<dbReference type="CDD" id="cd16917">
    <property type="entry name" value="HATPase_UhpB-NarQ-NarX-like"/>
    <property type="match status" value="1"/>
</dbReference>
<sequence length="218" mass="24811">MICTRQSQIPEISIGYVQAQERERESIALEIHDRIIQPLTGVFHELETLEMLDHPDTCEMIRRIRANVKFTIQETRDVINGIYPSTLAKYHLISLITNELDALNGHEGFECHLKIQCNTANLCQTSEITLYRVFHEAIFNIKRHARATIIFVSLCRIGSSIRMLIEDNGNGFNIEKALQNPRPSGLKSMKHRIEMVGGTFLVRSNENGTAIEALVPIQ</sequence>
<dbReference type="Gene3D" id="3.30.565.10">
    <property type="entry name" value="Histidine kinase-like ATPase, C-terminal domain"/>
    <property type="match status" value="1"/>
</dbReference>
<dbReference type="PANTHER" id="PTHR24421">
    <property type="entry name" value="NITRATE/NITRITE SENSOR PROTEIN NARX-RELATED"/>
    <property type="match status" value="1"/>
</dbReference>
<keyword evidence="3" id="KW-0902">Two-component regulatory system</keyword>
<dbReference type="Gene3D" id="1.20.5.1930">
    <property type="match status" value="1"/>
</dbReference>
<evidence type="ECO:0000259" key="4">
    <source>
        <dbReference type="Pfam" id="PF07730"/>
    </source>
</evidence>
<dbReference type="GO" id="GO:0000155">
    <property type="term" value="F:phosphorelay sensor kinase activity"/>
    <property type="evidence" value="ECO:0007669"/>
    <property type="project" value="InterPro"/>
</dbReference>
<keyword evidence="6" id="KW-1185">Reference proteome</keyword>
<dbReference type="SUPFAM" id="SSF55874">
    <property type="entry name" value="ATPase domain of HSP90 chaperone/DNA topoisomerase II/histidine kinase"/>
    <property type="match status" value="1"/>
</dbReference>
<dbReference type="Pfam" id="PF07730">
    <property type="entry name" value="HisKA_3"/>
    <property type="match status" value="1"/>
</dbReference>
<dbReference type="EMBL" id="JQAN02000001">
    <property type="protein sequence ID" value="PPD59180.1"/>
    <property type="molecule type" value="Genomic_DNA"/>
</dbReference>
<evidence type="ECO:0000256" key="2">
    <source>
        <dbReference type="ARBA" id="ARBA00022777"/>
    </source>
</evidence>
<protein>
    <recommendedName>
        <fullName evidence="4">Signal transduction histidine kinase subgroup 3 dimerisation and phosphoacceptor domain-containing protein</fullName>
    </recommendedName>
</protein>
<dbReference type="InterPro" id="IPR050482">
    <property type="entry name" value="Sensor_HK_TwoCompSys"/>
</dbReference>
<evidence type="ECO:0000313" key="6">
    <source>
        <dbReference type="Proteomes" id="UP000235653"/>
    </source>
</evidence>
<keyword evidence="2" id="KW-0418">Kinase</keyword>
<accession>A0A2P5PA73</accession>
<organism evidence="5 6">
    <name type="scientific">Dehalogenimonas etheniformans</name>
    <dbReference type="NCBI Taxonomy" id="1536648"/>
    <lineage>
        <taxon>Bacteria</taxon>
        <taxon>Bacillati</taxon>
        <taxon>Chloroflexota</taxon>
        <taxon>Dehalococcoidia</taxon>
        <taxon>Dehalococcoidales</taxon>
        <taxon>Dehalococcoidaceae</taxon>
        <taxon>Dehalogenimonas</taxon>
    </lineage>
</organism>
<evidence type="ECO:0000313" key="5">
    <source>
        <dbReference type="EMBL" id="PPD59180.1"/>
    </source>
</evidence>
<dbReference type="OrthoDB" id="9781904at2"/>